<comment type="caution">
    <text evidence="2">The sequence shown here is derived from an EMBL/GenBank/DDBJ whole genome shotgun (WGS) entry which is preliminary data.</text>
</comment>
<reference evidence="2 3" key="1">
    <citation type="journal article" date="2024" name="bioRxiv">
        <title>Comparative genomics of Cryptococcus and Kwoniella reveals pathogenesis evolution and contrasting karyotype dynamics via intercentromeric recombination or chromosome fusion.</title>
        <authorList>
            <person name="Coelho M.A."/>
            <person name="David-Palma M."/>
            <person name="Shea T."/>
            <person name="Bowers K."/>
            <person name="McGinley-Smith S."/>
            <person name="Mohammad A.W."/>
            <person name="Gnirke A."/>
            <person name="Yurkov A.M."/>
            <person name="Nowrousian M."/>
            <person name="Sun S."/>
            <person name="Cuomo C.A."/>
            <person name="Heitman J."/>
        </authorList>
    </citation>
    <scope>NUCLEOTIDE SEQUENCE [LARGE SCALE GENOMIC DNA]</scope>
    <source>
        <strain evidence="2 3">CBS 13917</strain>
    </source>
</reference>
<organism evidence="2 3">
    <name type="scientific">Kwoniella newhampshirensis</name>
    <dbReference type="NCBI Taxonomy" id="1651941"/>
    <lineage>
        <taxon>Eukaryota</taxon>
        <taxon>Fungi</taxon>
        <taxon>Dikarya</taxon>
        <taxon>Basidiomycota</taxon>
        <taxon>Agaricomycotina</taxon>
        <taxon>Tremellomycetes</taxon>
        <taxon>Tremellales</taxon>
        <taxon>Cryptococcaceae</taxon>
        <taxon>Kwoniella</taxon>
    </lineage>
</organism>
<accession>A0AAW0Z498</accession>
<dbReference type="AlphaFoldDB" id="A0AAW0Z498"/>
<dbReference type="RefSeq" id="XP_066805239.1">
    <property type="nucleotide sequence ID" value="XM_066944038.1"/>
</dbReference>
<evidence type="ECO:0000256" key="1">
    <source>
        <dbReference type="SAM" id="MobiDB-lite"/>
    </source>
</evidence>
<dbReference type="EMBL" id="JBCAWK010000002">
    <property type="protein sequence ID" value="KAK8865760.1"/>
    <property type="molecule type" value="Genomic_DNA"/>
</dbReference>
<proteinExistence type="predicted"/>
<feature type="compositionally biased region" description="Basic and acidic residues" evidence="1">
    <location>
        <begin position="1"/>
        <end position="14"/>
    </location>
</feature>
<evidence type="ECO:0000313" key="3">
    <source>
        <dbReference type="Proteomes" id="UP001388673"/>
    </source>
</evidence>
<feature type="region of interest" description="Disordered" evidence="1">
    <location>
        <begin position="1"/>
        <end position="47"/>
    </location>
</feature>
<keyword evidence="3" id="KW-1185">Reference proteome</keyword>
<evidence type="ECO:0000313" key="2">
    <source>
        <dbReference type="EMBL" id="KAK8865760.1"/>
    </source>
</evidence>
<sequence length="124" mass="13878">MKRSSSHSESENDIKPYFPSSSPISSTHQDKAPDHSPKKARMAFKSKVKTEVNLNGEGENAIWTPEKREKFVDKIFSLGMKAANMDELCNEFGMTKLQIRNATQAGRKGNFRDKACKAVKGDVQ</sequence>
<gene>
    <name evidence="2" type="ORF">IAR55_000907</name>
</gene>
<evidence type="ECO:0008006" key="4">
    <source>
        <dbReference type="Google" id="ProtNLM"/>
    </source>
</evidence>
<dbReference type="Proteomes" id="UP001388673">
    <property type="component" value="Unassembled WGS sequence"/>
</dbReference>
<feature type="compositionally biased region" description="Basic and acidic residues" evidence="1">
    <location>
        <begin position="28"/>
        <end position="37"/>
    </location>
</feature>
<dbReference type="GeneID" id="92178166"/>
<dbReference type="KEGG" id="kne:92178166"/>
<feature type="compositionally biased region" description="Basic residues" evidence="1">
    <location>
        <begin position="38"/>
        <end position="47"/>
    </location>
</feature>
<protein>
    <recommendedName>
        <fullName evidence="4">Myb-like domain-containing protein</fullName>
    </recommendedName>
</protein>
<name>A0AAW0Z498_9TREE</name>